<name>A0A4U5MBR8_STECR</name>
<reference evidence="1 2" key="2">
    <citation type="journal article" date="2019" name="G3 (Bethesda)">
        <title>Hybrid Assembly of the Genome of the Entomopathogenic Nematode Steinernema carpocapsae Identifies the X-Chromosome.</title>
        <authorList>
            <person name="Serra L."/>
            <person name="Macchietto M."/>
            <person name="Macias-Munoz A."/>
            <person name="McGill C.J."/>
            <person name="Rodriguez I.M."/>
            <person name="Rodriguez B."/>
            <person name="Murad R."/>
            <person name="Mortazavi A."/>
        </authorList>
    </citation>
    <scope>NUCLEOTIDE SEQUENCE [LARGE SCALE GENOMIC DNA]</scope>
    <source>
        <strain evidence="1 2">ALL</strain>
    </source>
</reference>
<evidence type="ECO:0000313" key="2">
    <source>
        <dbReference type="Proteomes" id="UP000298663"/>
    </source>
</evidence>
<sequence>MTSSSKSRSQRVDLKWSLRTIVSTCRTGHKSCLADLDPQNIQQYETIWIQVRPKLYASELYGSIITSGFLRLATMDPRPNL</sequence>
<dbReference type="Proteomes" id="UP000298663">
    <property type="component" value="Unassembled WGS sequence"/>
</dbReference>
<dbReference type="AlphaFoldDB" id="A0A4U5MBR8"/>
<protein>
    <submittedName>
        <fullName evidence="1">Uncharacterized protein</fullName>
    </submittedName>
</protein>
<dbReference type="EMBL" id="AZBU02000008">
    <property type="protein sequence ID" value="TKR66597.1"/>
    <property type="molecule type" value="Genomic_DNA"/>
</dbReference>
<evidence type="ECO:0000313" key="1">
    <source>
        <dbReference type="EMBL" id="TKR66597.1"/>
    </source>
</evidence>
<reference evidence="1 2" key="1">
    <citation type="journal article" date="2015" name="Genome Biol.">
        <title>Comparative genomics of Steinernema reveals deeply conserved gene regulatory networks.</title>
        <authorList>
            <person name="Dillman A.R."/>
            <person name="Macchietto M."/>
            <person name="Porter C.F."/>
            <person name="Rogers A."/>
            <person name="Williams B."/>
            <person name="Antoshechkin I."/>
            <person name="Lee M.M."/>
            <person name="Goodwin Z."/>
            <person name="Lu X."/>
            <person name="Lewis E.E."/>
            <person name="Goodrich-Blair H."/>
            <person name="Stock S.P."/>
            <person name="Adams B.J."/>
            <person name="Sternberg P.W."/>
            <person name="Mortazavi A."/>
        </authorList>
    </citation>
    <scope>NUCLEOTIDE SEQUENCE [LARGE SCALE GENOMIC DNA]</scope>
    <source>
        <strain evidence="1 2">ALL</strain>
    </source>
</reference>
<organism evidence="1 2">
    <name type="scientific">Steinernema carpocapsae</name>
    <name type="common">Entomopathogenic nematode</name>
    <dbReference type="NCBI Taxonomy" id="34508"/>
    <lineage>
        <taxon>Eukaryota</taxon>
        <taxon>Metazoa</taxon>
        <taxon>Ecdysozoa</taxon>
        <taxon>Nematoda</taxon>
        <taxon>Chromadorea</taxon>
        <taxon>Rhabditida</taxon>
        <taxon>Tylenchina</taxon>
        <taxon>Panagrolaimomorpha</taxon>
        <taxon>Strongyloidoidea</taxon>
        <taxon>Steinernematidae</taxon>
        <taxon>Steinernema</taxon>
    </lineage>
</organism>
<accession>A0A4U5MBR8</accession>
<proteinExistence type="predicted"/>
<gene>
    <name evidence="1" type="ORF">L596_022871</name>
</gene>
<comment type="caution">
    <text evidence="1">The sequence shown here is derived from an EMBL/GenBank/DDBJ whole genome shotgun (WGS) entry which is preliminary data.</text>
</comment>
<keyword evidence="2" id="KW-1185">Reference proteome</keyword>